<dbReference type="InterPro" id="IPR006439">
    <property type="entry name" value="HAD-SF_hydro_IA"/>
</dbReference>
<dbReference type="Gene3D" id="3.40.50.1000">
    <property type="entry name" value="HAD superfamily/HAD-like"/>
    <property type="match status" value="1"/>
</dbReference>
<evidence type="ECO:0000313" key="1">
    <source>
        <dbReference type="EnsemblMetazoa" id="XP_014250716.1"/>
    </source>
</evidence>
<dbReference type="OMA" id="IWCPHPG"/>
<dbReference type="InterPro" id="IPR041492">
    <property type="entry name" value="HAD_2"/>
</dbReference>
<organism evidence="1 2">
    <name type="scientific">Cimex lectularius</name>
    <name type="common">Bed bug</name>
    <name type="synonym">Acanthia lectularia</name>
    <dbReference type="NCBI Taxonomy" id="79782"/>
    <lineage>
        <taxon>Eukaryota</taxon>
        <taxon>Metazoa</taxon>
        <taxon>Ecdysozoa</taxon>
        <taxon>Arthropoda</taxon>
        <taxon>Hexapoda</taxon>
        <taxon>Insecta</taxon>
        <taxon>Pterygota</taxon>
        <taxon>Neoptera</taxon>
        <taxon>Paraneoptera</taxon>
        <taxon>Hemiptera</taxon>
        <taxon>Heteroptera</taxon>
        <taxon>Panheteroptera</taxon>
        <taxon>Cimicomorpha</taxon>
        <taxon>Cimicidae</taxon>
        <taxon>Cimex</taxon>
    </lineage>
</organism>
<proteinExistence type="predicted"/>
<dbReference type="GeneID" id="106667337"/>
<dbReference type="EnsemblMetazoa" id="XM_014395230.1">
    <property type="protein sequence ID" value="XP_014250716.1"/>
    <property type="gene ID" value="LOC106667337"/>
</dbReference>
<dbReference type="NCBIfam" id="TIGR01509">
    <property type="entry name" value="HAD-SF-IA-v3"/>
    <property type="match status" value="1"/>
</dbReference>
<accession>A0A8I6RSE8</accession>
<dbReference type="SUPFAM" id="SSF56784">
    <property type="entry name" value="HAD-like"/>
    <property type="match status" value="1"/>
</dbReference>
<dbReference type="InterPro" id="IPR023198">
    <property type="entry name" value="PGP-like_dom2"/>
</dbReference>
<dbReference type="Gene3D" id="1.10.150.240">
    <property type="entry name" value="Putative phosphatase, domain 2"/>
    <property type="match status" value="1"/>
</dbReference>
<dbReference type="KEGG" id="clec:106667337"/>
<dbReference type="AlphaFoldDB" id="A0A8I6RSE8"/>
<dbReference type="PANTHER" id="PTHR18901:SF38">
    <property type="entry name" value="PSEUDOURIDINE-5'-PHOSPHATASE"/>
    <property type="match status" value="1"/>
</dbReference>
<dbReference type="OrthoDB" id="40579at2759"/>
<dbReference type="Pfam" id="PF13419">
    <property type="entry name" value="HAD_2"/>
    <property type="match status" value="1"/>
</dbReference>
<name>A0A8I6RSE8_CIMLE</name>
<keyword evidence="2" id="KW-1185">Reference proteome</keyword>
<dbReference type="InterPro" id="IPR036412">
    <property type="entry name" value="HAD-like_sf"/>
</dbReference>
<dbReference type="Proteomes" id="UP000494040">
    <property type="component" value="Unassembled WGS sequence"/>
</dbReference>
<dbReference type="PANTHER" id="PTHR18901">
    <property type="entry name" value="2-DEOXYGLUCOSE-6-PHOSPHATE PHOSPHATASE 2"/>
    <property type="match status" value="1"/>
</dbReference>
<evidence type="ECO:0000313" key="2">
    <source>
        <dbReference type="Proteomes" id="UP000494040"/>
    </source>
</evidence>
<protein>
    <submittedName>
        <fullName evidence="1">Uncharacterized protein</fullName>
    </submittedName>
</protein>
<dbReference type="InterPro" id="IPR023214">
    <property type="entry name" value="HAD_sf"/>
</dbReference>
<reference evidence="1" key="1">
    <citation type="submission" date="2022-01" db="UniProtKB">
        <authorList>
            <consortium name="EnsemblMetazoa"/>
        </authorList>
    </citation>
    <scope>IDENTIFICATION</scope>
</reference>
<sequence length="289" mass="32774">MAHSIITNTARRILGNSIITNQSELVRNYASLECKATLAKQPPPPKKCTDMHKPLGDKRFAPVTHVIFNLDGVLVNSERLIMQAHMKYLSRFKKHYPLDLRMKVQGRRELDAAALIVREHNLPLTPEVYAHGVRQHVRDLMPKAKITKGIRDLICHLSLNKIPIALNTSSTEFTFPWKTRDKDLKDIMHRFCHITYGTEVKNGKPDPESYVRSMRKFEPKPKKAISVLAIEDSEAGVLSAKAAGLQTVMYPDIQAPAEFRKHADLVITDITKLDLDEFSLPVIKAGTYY</sequence>
<dbReference type="RefSeq" id="XP_014250716.1">
    <property type="nucleotide sequence ID" value="XM_014395230.1"/>
</dbReference>
<dbReference type="GO" id="GO:0016791">
    <property type="term" value="F:phosphatase activity"/>
    <property type="evidence" value="ECO:0007669"/>
    <property type="project" value="TreeGrafter"/>
</dbReference>